<dbReference type="EMBL" id="BMFD01000004">
    <property type="protein sequence ID" value="GGC35557.1"/>
    <property type="molecule type" value="Genomic_DNA"/>
</dbReference>
<dbReference type="RefSeq" id="WP_188440939.1">
    <property type="nucleotide sequence ID" value="NZ_BMFD01000004.1"/>
</dbReference>
<gene>
    <name evidence="1" type="ORF">GCM10010993_13030</name>
</gene>
<keyword evidence="2" id="KW-1185">Reference proteome</keyword>
<evidence type="ECO:0008006" key="3">
    <source>
        <dbReference type="Google" id="ProtNLM"/>
    </source>
</evidence>
<name>A0ABQ1M8M0_9BACT</name>
<evidence type="ECO:0000313" key="2">
    <source>
        <dbReference type="Proteomes" id="UP000635885"/>
    </source>
</evidence>
<dbReference type="Proteomes" id="UP000635885">
    <property type="component" value="Unassembled WGS sequence"/>
</dbReference>
<dbReference type="Gene3D" id="2.120.10.30">
    <property type="entry name" value="TolB, C-terminal domain"/>
    <property type="match status" value="1"/>
</dbReference>
<proteinExistence type="predicted"/>
<dbReference type="PROSITE" id="PS51257">
    <property type="entry name" value="PROKAR_LIPOPROTEIN"/>
    <property type="match status" value="1"/>
</dbReference>
<sequence>MKIIPLFALILTLSCSSKNNSLNSEKIYVSLDKSQVGYISEFVNEIEYVILGYESSSYLSFPKKIKFDQNQNIYVSDDVLHSLFIFHPDGKFNFSLKPSGRGPREFVNISDFNLIEDNIMILDNAIGKIIKFDLSGNFIEEFRFRDKSTHFFQKNDYLLKFTSYRSEYENFNFMRYNLLDGKNSGYVPFPIEKESIGNFDLHYSFINNLKDKSVYYNIPYSYEVAEFDIESGDLQDLLVFDFDKYNLSTSYYELLKGGRVESEKFNSEVSEKKLVSEVATFLPFEKLNYISVVQGENFSRHTILMDKEKNIIFQRKDLSNDLDGVNLNRNPWSFTDDAIVYLDHASGFLDKYKNRNELKNDPTKSNLEEFVSKYDIELKDDSWVLAKYKLKDIN</sequence>
<comment type="caution">
    <text evidence="1">The sequence shown here is derived from an EMBL/GenBank/DDBJ whole genome shotgun (WGS) entry which is preliminary data.</text>
</comment>
<dbReference type="InterPro" id="IPR011042">
    <property type="entry name" value="6-blade_b-propeller_TolB-like"/>
</dbReference>
<reference evidence="2" key="1">
    <citation type="journal article" date="2019" name="Int. J. Syst. Evol. Microbiol.">
        <title>The Global Catalogue of Microorganisms (GCM) 10K type strain sequencing project: providing services to taxonomists for standard genome sequencing and annotation.</title>
        <authorList>
            <consortium name="The Broad Institute Genomics Platform"/>
            <consortium name="The Broad Institute Genome Sequencing Center for Infectious Disease"/>
            <person name="Wu L."/>
            <person name="Ma J."/>
        </authorList>
    </citation>
    <scope>NUCLEOTIDE SEQUENCE [LARGE SCALE GENOMIC DNA]</scope>
    <source>
        <strain evidence="2">CGMCC 1.12479</strain>
    </source>
</reference>
<accession>A0ABQ1M8M0</accession>
<protein>
    <recommendedName>
        <fullName evidence="3">6-bladed beta-propeller protein</fullName>
    </recommendedName>
</protein>
<evidence type="ECO:0000313" key="1">
    <source>
        <dbReference type="EMBL" id="GGC35557.1"/>
    </source>
</evidence>
<dbReference type="SUPFAM" id="SSF63829">
    <property type="entry name" value="Calcium-dependent phosphotriesterase"/>
    <property type="match status" value="1"/>
</dbReference>
<organism evidence="1 2">
    <name type="scientific">Belliella aquatica</name>
    <dbReference type="NCBI Taxonomy" id="1323734"/>
    <lineage>
        <taxon>Bacteria</taxon>
        <taxon>Pseudomonadati</taxon>
        <taxon>Bacteroidota</taxon>
        <taxon>Cytophagia</taxon>
        <taxon>Cytophagales</taxon>
        <taxon>Cyclobacteriaceae</taxon>
        <taxon>Belliella</taxon>
    </lineage>
</organism>
<dbReference type="Pfam" id="PF17170">
    <property type="entry name" value="DUF5128"/>
    <property type="match status" value="1"/>
</dbReference>